<sequence length="359" mass="40607">MKNLRKQFPVTSHSTYLNTAATGLLSEKVFEYLQDQNLELLTLGSLFRDKKSNLMAEVRERLAGFFSAEANKIALVPNFSFGFNILLEGLEKETKFLLIKEDYPSINLAVESRNFPICYAEISQNLEENIYNAIKENKPDVFAFSIVQYISGIKLSQSFLKQLKKDFPALIIIADGTQFCGTEKINFKDLGIDVLGASAYKWMNAGFGHAFFLFHENVPNKIYPKTKGFGSNIGKYKQEENAFIGKFEPGHLDTSAIGSILSAIDLIESLGISTIEEQLKKLSELAKNAFAELNLLSNVVKSRKNHSTIFNIKGDEKLFQHLLDHNIICSQRGEGIRISFHYYNTAEDLEKLIDILKRF</sequence>
<dbReference type="Pfam" id="PF00266">
    <property type="entry name" value="Aminotran_5"/>
    <property type="match status" value="1"/>
</dbReference>
<dbReference type="InterPro" id="IPR000192">
    <property type="entry name" value="Aminotrans_V_dom"/>
</dbReference>
<dbReference type="GO" id="GO:0016829">
    <property type="term" value="F:lyase activity"/>
    <property type="evidence" value="ECO:0007669"/>
    <property type="project" value="UniProtKB-KW"/>
</dbReference>
<reference evidence="3 4" key="1">
    <citation type="submission" date="2023-07" db="EMBL/GenBank/DDBJ databases">
        <title>Genomic Encyclopedia of Type Strains, Phase IV (KMG-IV): sequencing the most valuable type-strain genomes for metagenomic binning, comparative biology and taxonomic classification.</title>
        <authorList>
            <person name="Goeker M."/>
        </authorList>
    </citation>
    <scope>NUCLEOTIDE SEQUENCE [LARGE SCALE GENOMIC DNA]</scope>
    <source>
        <strain evidence="3 4">DSM 102814</strain>
    </source>
</reference>
<gene>
    <name evidence="3" type="ORF">GGR31_002651</name>
</gene>
<dbReference type="SUPFAM" id="SSF53383">
    <property type="entry name" value="PLP-dependent transferases"/>
    <property type="match status" value="1"/>
</dbReference>
<accession>A0ABU1K8Q3</accession>
<dbReference type="Proteomes" id="UP001257659">
    <property type="component" value="Unassembled WGS sequence"/>
</dbReference>
<evidence type="ECO:0000313" key="3">
    <source>
        <dbReference type="EMBL" id="MDR6301976.1"/>
    </source>
</evidence>
<keyword evidence="3" id="KW-0456">Lyase</keyword>
<dbReference type="InterPro" id="IPR015421">
    <property type="entry name" value="PyrdxlP-dep_Trfase_major"/>
</dbReference>
<proteinExistence type="predicted"/>
<evidence type="ECO:0000259" key="2">
    <source>
        <dbReference type="Pfam" id="PF00266"/>
    </source>
</evidence>
<dbReference type="InterPro" id="IPR015422">
    <property type="entry name" value="PyrdxlP-dep_Trfase_small"/>
</dbReference>
<dbReference type="Gene3D" id="3.90.1150.10">
    <property type="entry name" value="Aspartate Aminotransferase, domain 1"/>
    <property type="match status" value="1"/>
</dbReference>
<dbReference type="PANTHER" id="PTHR43092">
    <property type="entry name" value="L-CYSTEINE DESULFHYDRASE"/>
    <property type="match status" value="1"/>
</dbReference>
<evidence type="ECO:0000256" key="1">
    <source>
        <dbReference type="ARBA" id="ARBA00022898"/>
    </source>
</evidence>
<dbReference type="InterPro" id="IPR015424">
    <property type="entry name" value="PyrdxlP-dep_Trfase"/>
</dbReference>
<keyword evidence="1" id="KW-0663">Pyridoxal phosphate</keyword>
<dbReference type="EMBL" id="JAVDQA010000009">
    <property type="protein sequence ID" value="MDR6301976.1"/>
    <property type="molecule type" value="Genomic_DNA"/>
</dbReference>
<dbReference type="Gene3D" id="3.40.640.10">
    <property type="entry name" value="Type I PLP-dependent aspartate aminotransferase-like (Major domain)"/>
    <property type="match status" value="1"/>
</dbReference>
<protein>
    <submittedName>
        <fullName evidence="3">Selenocysteine lyase/cysteine desulfurase</fullName>
    </submittedName>
</protein>
<organism evidence="3 4">
    <name type="scientific">Mesonia maritima</name>
    <dbReference type="NCBI Taxonomy" id="1793873"/>
    <lineage>
        <taxon>Bacteria</taxon>
        <taxon>Pseudomonadati</taxon>
        <taxon>Bacteroidota</taxon>
        <taxon>Flavobacteriia</taxon>
        <taxon>Flavobacteriales</taxon>
        <taxon>Flavobacteriaceae</taxon>
        <taxon>Mesonia</taxon>
    </lineage>
</organism>
<keyword evidence="4" id="KW-1185">Reference proteome</keyword>
<comment type="caution">
    <text evidence="3">The sequence shown here is derived from an EMBL/GenBank/DDBJ whole genome shotgun (WGS) entry which is preliminary data.</text>
</comment>
<dbReference type="PANTHER" id="PTHR43092:SF2">
    <property type="entry name" value="HERCYNYLCYSTEINE SULFOXIDE LYASE"/>
    <property type="match status" value="1"/>
</dbReference>
<dbReference type="RefSeq" id="WP_309729994.1">
    <property type="nucleotide sequence ID" value="NZ_JAVDQA010000009.1"/>
</dbReference>
<feature type="domain" description="Aminotransferase class V" evidence="2">
    <location>
        <begin position="16"/>
        <end position="352"/>
    </location>
</feature>
<name>A0ABU1K8Q3_9FLAO</name>
<evidence type="ECO:0000313" key="4">
    <source>
        <dbReference type="Proteomes" id="UP001257659"/>
    </source>
</evidence>